<evidence type="ECO:0000256" key="2">
    <source>
        <dbReference type="SAM" id="MobiDB-lite"/>
    </source>
</evidence>
<protein>
    <recommendedName>
        <fullName evidence="4">CCAAT-binding factor domain-containing protein</fullName>
    </recommendedName>
</protein>
<accession>A0A6B2L5M1</accession>
<dbReference type="GO" id="GO:0001042">
    <property type="term" value="F:RNA polymerase I core binding"/>
    <property type="evidence" value="ECO:0007669"/>
    <property type="project" value="TreeGrafter"/>
</dbReference>
<name>A0A6B2L5M1_9EUKA</name>
<evidence type="ECO:0000313" key="3">
    <source>
        <dbReference type="EMBL" id="NDV32177.1"/>
    </source>
</evidence>
<dbReference type="GO" id="GO:0006361">
    <property type="term" value="P:transcription initiation at RNA polymerase I promoter"/>
    <property type="evidence" value="ECO:0007669"/>
    <property type="project" value="InterPro"/>
</dbReference>
<dbReference type="AlphaFoldDB" id="A0A6B2L5M1"/>
<dbReference type="EMBL" id="GIBP01003208">
    <property type="protein sequence ID" value="NDV32177.1"/>
    <property type="molecule type" value="Transcribed_RNA"/>
</dbReference>
<organism evidence="3">
    <name type="scientific">Arcella intermedia</name>
    <dbReference type="NCBI Taxonomy" id="1963864"/>
    <lineage>
        <taxon>Eukaryota</taxon>
        <taxon>Amoebozoa</taxon>
        <taxon>Tubulinea</taxon>
        <taxon>Elardia</taxon>
        <taxon>Arcellinida</taxon>
        <taxon>Sphaerothecina</taxon>
        <taxon>Arcellidae</taxon>
        <taxon>Arcella</taxon>
    </lineage>
</organism>
<reference evidence="3" key="1">
    <citation type="journal article" date="2020" name="J. Eukaryot. Microbiol.">
        <title>De novo Sequencing, Assembly and Annotation of the Transcriptome for the Free-Living Testate Amoeba Arcella intermedia.</title>
        <authorList>
            <person name="Ribeiro G.M."/>
            <person name="Porfirio-Sousa A.L."/>
            <person name="Maurer-Alcala X.X."/>
            <person name="Katz L.A."/>
            <person name="Lahr D.J.G."/>
        </authorList>
    </citation>
    <scope>NUCLEOTIDE SEQUENCE</scope>
</reference>
<proteinExistence type="inferred from homology"/>
<dbReference type="GO" id="GO:0005634">
    <property type="term" value="C:nucleus"/>
    <property type="evidence" value="ECO:0007669"/>
    <property type="project" value="TreeGrafter"/>
</dbReference>
<feature type="region of interest" description="Disordered" evidence="2">
    <location>
        <begin position="77"/>
        <end position="100"/>
    </location>
</feature>
<sequence>MSSRRNFVFWLNDLAQCVTGIHKTKHTELVDVVFTYDWNAKDENELSAYINFLVHLNSAHGHTFIKKTFENVVSKFKPPSETEDKKKTEPKKDTSDPKDPSSRFTYLHLLIRKLVSNIPDACGQLSSVIINHFPHKSFPLPIHEAFITNLLKIIDYCPFLREKLIHVIIDRIIQIDVEIKPKEIPDEEENVVEKEKENEDIGVFELEKEEDKIKEELKMQHTENAGKLDQIINILILYIQSCPDKDEIFKILMTVFEQTILTTHQSKYTQFIIFYICQMKYNYVQNFVFKVLLEKVVNPSCPLTIRQAATAYLASFIGRAKFVQTHVVRDVLITLSKEINQYIDTHSDQHPDCEKHGLFYLMVQSLFYIILFKHTTLEEMPASKQFFEDLELSRILP</sequence>
<evidence type="ECO:0008006" key="4">
    <source>
        <dbReference type="Google" id="ProtNLM"/>
    </source>
</evidence>
<dbReference type="PANTHER" id="PTHR12790:SF0">
    <property type="entry name" value="RNA POLYMERASE I-SPECIFIC TRANSCRIPTION INITIATION FACTOR RRN3-RELATED"/>
    <property type="match status" value="1"/>
</dbReference>
<evidence type="ECO:0000256" key="1">
    <source>
        <dbReference type="ARBA" id="ARBA00010098"/>
    </source>
</evidence>
<feature type="compositionally biased region" description="Basic and acidic residues" evidence="2">
    <location>
        <begin position="78"/>
        <end position="100"/>
    </location>
</feature>
<dbReference type="InterPro" id="IPR007991">
    <property type="entry name" value="RNA_pol_I_trans_ini_fac_RRN3"/>
</dbReference>
<dbReference type="Pfam" id="PF05327">
    <property type="entry name" value="RRN3"/>
    <property type="match status" value="1"/>
</dbReference>
<comment type="similarity">
    <text evidence="1">Belongs to the RRN3 family.</text>
</comment>
<dbReference type="GO" id="GO:0001181">
    <property type="term" value="F:RNA polymerase I general transcription initiation factor activity"/>
    <property type="evidence" value="ECO:0007669"/>
    <property type="project" value="InterPro"/>
</dbReference>
<dbReference type="PANTHER" id="PTHR12790">
    <property type="entry name" value="TRANSCRIPTION INITIATION FACTOR IA RRN3"/>
    <property type="match status" value="1"/>
</dbReference>